<reference evidence="2 3" key="1">
    <citation type="submission" date="2012-05" db="EMBL/GenBank/DDBJ databases">
        <title>Finished chromosome of genome of Chamaesiphon sp. PCC 6605.</title>
        <authorList>
            <consortium name="US DOE Joint Genome Institute"/>
            <person name="Gugger M."/>
            <person name="Coursin T."/>
            <person name="Rippka R."/>
            <person name="Tandeau De Marsac N."/>
            <person name="Huntemann M."/>
            <person name="Wei C.-L."/>
            <person name="Han J."/>
            <person name="Detter J.C."/>
            <person name="Han C."/>
            <person name="Tapia R."/>
            <person name="Chen A."/>
            <person name="Kyrpides N."/>
            <person name="Mavromatis K."/>
            <person name="Markowitz V."/>
            <person name="Szeto E."/>
            <person name="Ivanova N."/>
            <person name="Pagani I."/>
            <person name="Pati A."/>
            <person name="Goodwin L."/>
            <person name="Nordberg H.P."/>
            <person name="Cantor M.N."/>
            <person name="Hua S.X."/>
            <person name="Woyke T."/>
            <person name="Kerfeld C.A."/>
        </authorList>
    </citation>
    <scope>NUCLEOTIDE SEQUENCE [LARGE SCALE GENOMIC DNA]</scope>
    <source>
        <strain evidence="3">ATCC 27169 / PCC 6605</strain>
    </source>
</reference>
<evidence type="ECO:0000313" key="2">
    <source>
        <dbReference type="EMBL" id="AFY92599.1"/>
    </source>
</evidence>
<keyword evidence="1" id="KW-1133">Transmembrane helix</keyword>
<evidence type="ECO:0000313" key="3">
    <source>
        <dbReference type="Proteomes" id="UP000010366"/>
    </source>
</evidence>
<dbReference type="Proteomes" id="UP000010366">
    <property type="component" value="Chromosome"/>
</dbReference>
<dbReference type="RefSeq" id="WP_015158779.1">
    <property type="nucleotide sequence ID" value="NC_019697.1"/>
</dbReference>
<sequence length="141" mass="15587">MNHATSLSKPRNKISWKYVRYALISCFSPIIWGWNLAPKADAAPIYDAFVTVSTTKIATIMAGFPVAGPLFTTLFTAIVNLIPWAVLLIVGGIAIWQAYLGYQEYDRENFSGVVKPMLNIIVLVILVIATDRIVTFMFTGA</sequence>
<evidence type="ECO:0000256" key="1">
    <source>
        <dbReference type="SAM" id="Phobius"/>
    </source>
</evidence>
<dbReference type="AlphaFoldDB" id="K9UEG7"/>
<dbReference type="EMBL" id="CP003600">
    <property type="protein sequence ID" value="AFY92599.1"/>
    <property type="molecule type" value="Genomic_DNA"/>
</dbReference>
<dbReference type="KEGG" id="cmp:Cha6605_1422"/>
<keyword evidence="1" id="KW-0472">Membrane</keyword>
<dbReference type="HOGENOM" id="CLU_1812322_0_0_3"/>
<organism evidence="2 3">
    <name type="scientific">Chamaesiphon minutus (strain ATCC 27169 / PCC 6605)</name>
    <dbReference type="NCBI Taxonomy" id="1173020"/>
    <lineage>
        <taxon>Bacteria</taxon>
        <taxon>Bacillati</taxon>
        <taxon>Cyanobacteriota</taxon>
        <taxon>Cyanophyceae</taxon>
        <taxon>Gomontiellales</taxon>
        <taxon>Chamaesiphonaceae</taxon>
        <taxon>Chamaesiphon</taxon>
    </lineage>
</organism>
<feature type="transmembrane region" description="Helical" evidence="1">
    <location>
        <begin position="82"/>
        <end position="100"/>
    </location>
</feature>
<keyword evidence="1" id="KW-0812">Transmembrane</keyword>
<feature type="transmembrane region" description="Helical" evidence="1">
    <location>
        <begin position="18"/>
        <end position="37"/>
    </location>
</feature>
<protein>
    <submittedName>
        <fullName evidence="2">Uncharacterized protein</fullName>
    </submittedName>
</protein>
<accession>K9UEG7</accession>
<feature type="transmembrane region" description="Helical" evidence="1">
    <location>
        <begin position="57"/>
        <end position="75"/>
    </location>
</feature>
<keyword evidence="3" id="KW-1185">Reference proteome</keyword>
<feature type="transmembrane region" description="Helical" evidence="1">
    <location>
        <begin position="120"/>
        <end position="139"/>
    </location>
</feature>
<dbReference type="STRING" id="1173020.Cha6605_1422"/>
<proteinExistence type="predicted"/>
<gene>
    <name evidence="2" type="ORF">Cha6605_1422</name>
</gene>
<name>K9UEG7_CHAP6</name>